<sequence>MSRRWLSSQERAQREVLPLNLALYHAAREYPGGVKAVAAIYGLNATTLQHKLSPTHDSHRANIDDIEAVLGATRDPRILDSIGELAGGCLWVCPVERRLAPRPAEQLDVLEHLSRLHDRLGDMISSVRTSLEDGVVDDHERAELRKRARQTMEAVLSLELAANIAGEVAHG</sequence>
<evidence type="ECO:0000313" key="2">
    <source>
        <dbReference type="Proteomes" id="UP000547614"/>
    </source>
</evidence>
<proteinExistence type="predicted"/>
<reference evidence="1 2" key="1">
    <citation type="submission" date="2020-08" db="EMBL/GenBank/DDBJ databases">
        <title>Genomic Encyclopedia of Type Strains, Phase III (KMG-III): the genomes of soil and plant-associated and newly described type strains.</title>
        <authorList>
            <person name="Whitman W."/>
        </authorList>
    </citation>
    <scope>NUCLEOTIDE SEQUENCE [LARGE SCALE GENOMIC DNA]</scope>
    <source>
        <strain evidence="1 2">CECT 7282</strain>
    </source>
</reference>
<dbReference type="Proteomes" id="UP000547614">
    <property type="component" value="Unassembled WGS sequence"/>
</dbReference>
<dbReference type="InterPro" id="IPR009679">
    <property type="entry name" value="Phage_186_CII-like"/>
</dbReference>
<dbReference type="GO" id="GO:0003677">
    <property type="term" value="F:DNA binding"/>
    <property type="evidence" value="ECO:0007669"/>
    <property type="project" value="InterPro"/>
</dbReference>
<protein>
    <submittedName>
        <fullName evidence="1">Uncharacterized protein</fullName>
    </submittedName>
</protein>
<dbReference type="EMBL" id="JACHXP010000021">
    <property type="protein sequence ID" value="MBB3192071.1"/>
    <property type="molecule type" value="Genomic_DNA"/>
</dbReference>
<dbReference type="Pfam" id="PF06892">
    <property type="entry name" value="Phage_CP76"/>
    <property type="match status" value="1"/>
</dbReference>
<gene>
    <name evidence="1" type="ORF">FHR94_003347</name>
</gene>
<dbReference type="RefSeq" id="WP_183327342.1">
    <property type="nucleotide sequence ID" value="NZ_JACHXP010000021.1"/>
</dbReference>
<comment type="caution">
    <text evidence="1">The sequence shown here is derived from an EMBL/GenBank/DDBJ whole genome shotgun (WGS) entry which is preliminary data.</text>
</comment>
<name>A0A839VAA5_9GAMM</name>
<organism evidence="1 2">
    <name type="scientific">Halomonas cerina</name>
    <dbReference type="NCBI Taxonomy" id="447424"/>
    <lineage>
        <taxon>Bacteria</taxon>
        <taxon>Pseudomonadati</taxon>
        <taxon>Pseudomonadota</taxon>
        <taxon>Gammaproteobacteria</taxon>
        <taxon>Oceanospirillales</taxon>
        <taxon>Halomonadaceae</taxon>
        <taxon>Halomonas</taxon>
    </lineage>
</organism>
<evidence type="ECO:0000313" key="1">
    <source>
        <dbReference type="EMBL" id="MBB3192071.1"/>
    </source>
</evidence>
<dbReference type="AlphaFoldDB" id="A0A839VAA5"/>
<accession>A0A839VAA5</accession>
<keyword evidence="2" id="KW-1185">Reference proteome</keyword>